<organism evidence="7 8">
    <name type="scientific">Marinospirillum celere</name>
    <dbReference type="NCBI Taxonomy" id="1122252"/>
    <lineage>
        <taxon>Bacteria</taxon>
        <taxon>Pseudomonadati</taxon>
        <taxon>Pseudomonadota</taxon>
        <taxon>Gammaproteobacteria</taxon>
        <taxon>Oceanospirillales</taxon>
        <taxon>Oceanospirillaceae</taxon>
        <taxon>Marinospirillum</taxon>
    </lineage>
</organism>
<protein>
    <submittedName>
        <fullName evidence="7">Methionine aminotransferase</fullName>
    </submittedName>
</protein>
<keyword evidence="5" id="KW-0663">Pyridoxal phosphate</keyword>
<comment type="cofactor">
    <cofactor evidence="1">
        <name>pyridoxal 5'-phosphate</name>
        <dbReference type="ChEBI" id="CHEBI:597326"/>
    </cofactor>
</comment>
<keyword evidence="3 7" id="KW-0032">Aminotransferase</keyword>
<dbReference type="Gene3D" id="3.40.640.10">
    <property type="entry name" value="Type I PLP-dependent aspartate aminotransferase-like (Major domain)"/>
    <property type="match status" value="1"/>
</dbReference>
<dbReference type="Proteomes" id="UP000199058">
    <property type="component" value="Unassembled WGS sequence"/>
</dbReference>
<dbReference type="CDD" id="cd00609">
    <property type="entry name" value="AAT_like"/>
    <property type="match status" value="1"/>
</dbReference>
<sequence>MPVTPPLNSKLPQVGTTIFSTMSQLAAEHQAINLSQGFPDYDGPASLLERVDYHIRQGANQYAPMTGVPQLRKALQAKLLRCYDRKVDADTEITVTSGATEALFAAIACSVRPGDEVIIFDPAYDSYEPAINLNGGTAIRLPLLPPDFRINWDQVATALTPKTRMLILNSPHNPSGQILYPEDIQALQQLVANTQLLILADEVYEHMVFDQQRHLSLNLYPDLAARSFIVSSFGKTYHITGWKVGYCVAPATLTAELRKVHQYLTFSTATPLQRALADHLHAHPEEDQRLNLFYQQKRDFFNHLLAPGRFAFTPSAGTYFQLMDYSAISQEEDTQFIQSLITQAQVAAIPLSVFYQHPPEQLTWVRFCFAKHEKTLEAAASKLLQL</sequence>
<dbReference type="STRING" id="1122252.SAMN05660443_1874"/>
<proteinExistence type="inferred from homology"/>
<dbReference type="AlphaFoldDB" id="A0A1I1HG01"/>
<evidence type="ECO:0000313" key="7">
    <source>
        <dbReference type="EMBL" id="SFC20393.1"/>
    </source>
</evidence>
<evidence type="ECO:0000256" key="5">
    <source>
        <dbReference type="ARBA" id="ARBA00022898"/>
    </source>
</evidence>
<dbReference type="GO" id="GO:0030170">
    <property type="term" value="F:pyridoxal phosphate binding"/>
    <property type="evidence" value="ECO:0007669"/>
    <property type="project" value="InterPro"/>
</dbReference>
<dbReference type="InterPro" id="IPR015422">
    <property type="entry name" value="PyrdxlP-dep_Trfase_small"/>
</dbReference>
<gene>
    <name evidence="7" type="ORF">SAMN05660443_1874</name>
</gene>
<evidence type="ECO:0000259" key="6">
    <source>
        <dbReference type="Pfam" id="PF00155"/>
    </source>
</evidence>
<dbReference type="PANTHER" id="PTHR43807">
    <property type="entry name" value="FI04487P"/>
    <property type="match status" value="1"/>
</dbReference>
<dbReference type="Gene3D" id="3.90.1150.10">
    <property type="entry name" value="Aspartate Aminotransferase, domain 1"/>
    <property type="match status" value="1"/>
</dbReference>
<evidence type="ECO:0000256" key="1">
    <source>
        <dbReference type="ARBA" id="ARBA00001933"/>
    </source>
</evidence>
<feature type="domain" description="Aminotransferase class I/classII large" evidence="6">
    <location>
        <begin position="31"/>
        <end position="382"/>
    </location>
</feature>
<name>A0A1I1HG01_9GAMM</name>
<evidence type="ECO:0000256" key="2">
    <source>
        <dbReference type="ARBA" id="ARBA00007441"/>
    </source>
</evidence>
<dbReference type="OrthoDB" id="9763453at2"/>
<dbReference type="InterPro" id="IPR051326">
    <property type="entry name" value="Kynurenine-oxoglutarate_AT"/>
</dbReference>
<dbReference type="InterPro" id="IPR015424">
    <property type="entry name" value="PyrdxlP-dep_Trfase"/>
</dbReference>
<dbReference type="PANTHER" id="PTHR43807:SF20">
    <property type="entry name" value="FI04487P"/>
    <property type="match status" value="1"/>
</dbReference>
<evidence type="ECO:0000256" key="3">
    <source>
        <dbReference type="ARBA" id="ARBA00022576"/>
    </source>
</evidence>
<accession>A0A1I1HG01</accession>
<dbReference type="GO" id="GO:0016212">
    <property type="term" value="F:kynurenine-oxoglutarate transaminase activity"/>
    <property type="evidence" value="ECO:0007669"/>
    <property type="project" value="TreeGrafter"/>
</dbReference>
<dbReference type="Pfam" id="PF00155">
    <property type="entry name" value="Aminotran_1_2"/>
    <property type="match status" value="1"/>
</dbReference>
<keyword evidence="8" id="KW-1185">Reference proteome</keyword>
<keyword evidence="4 7" id="KW-0808">Transferase</keyword>
<reference evidence="7 8" key="1">
    <citation type="submission" date="2016-10" db="EMBL/GenBank/DDBJ databases">
        <authorList>
            <person name="de Groot N.N."/>
        </authorList>
    </citation>
    <scope>NUCLEOTIDE SEQUENCE [LARGE SCALE GENOMIC DNA]</scope>
    <source>
        <strain evidence="7 8">DSM 18438</strain>
    </source>
</reference>
<dbReference type="FunFam" id="3.40.640.10:FF:000033">
    <property type="entry name" value="Aspartate aminotransferase"/>
    <property type="match status" value="1"/>
</dbReference>
<dbReference type="GO" id="GO:0005737">
    <property type="term" value="C:cytoplasm"/>
    <property type="evidence" value="ECO:0007669"/>
    <property type="project" value="TreeGrafter"/>
</dbReference>
<comment type="similarity">
    <text evidence="2">Belongs to the class-I pyridoxal-phosphate-dependent aminotransferase family.</text>
</comment>
<dbReference type="InterPro" id="IPR004839">
    <property type="entry name" value="Aminotransferase_I/II_large"/>
</dbReference>
<dbReference type="SUPFAM" id="SSF53383">
    <property type="entry name" value="PLP-dependent transferases"/>
    <property type="match status" value="1"/>
</dbReference>
<dbReference type="InterPro" id="IPR015421">
    <property type="entry name" value="PyrdxlP-dep_Trfase_major"/>
</dbReference>
<dbReference type="EMBL" id="FOLH01000003">
    <property type="protein sequence ID" value="SFC20393.1"/>
    <property type="molecule type" value="Genomic_DNA"/>
</dbReference>
<evidence type="ECO:0000256" key="4">
    <source>
        <dbReference type="ARBA" id="ARBA00022679"/>
    </source>
</evidence>
<dbReference type="NCBIfam" id="NF006569">
    <property type="entry name" value="PRK09082.1"/>
    <property type="match status" value="1"/>
</dbReference>
<evidence type="ECO:0000313" key="8">
    <source>
        <dbReference type="Proteomes" id="UP000199058"/>
    </source>
</evidence>